<gene>
    <name evidence="1" type="ORF">HMPREF0400_01986</name>
</gene>
<dbReference type="SUPFAM" id="SSF53335">
    <property type="entry name" value="S-adenosyl-L-methionine-dependent methyltransferases"/>
    <property type="match status" value="1"/>
</dbReference>
<dbReference type="GO" id="GO:0032259">
    <property type="term" value="P:methylation"/>
    <property type="evidence" value="ECO:0007669"/>
    <property type="project" value="UniProtKB-KW"/>
</dbReference>
<organism evidence="1 2">
    <name type="scientific">Fusobacterium periodonticum 1_1_41FAA</name>
    <dbReference type="NCBI Taxonomy" id="469621"/>
    <lineage>
        <taxon>Bacteria</taxon>
        <taxon>Fusobacteriati</taxon>
        <taxon>Fusobacteriota</taxon>
        <taxon>Fusobacteriia</taxon>
        <taxon>Fusobacteriales</taxon>
        <taxon>Fusobacteriaceae</taxon>
        <taxon>Fusobacterium</taxon>
    </lineage>
</organism>
<sequence length="75" mass="8558">MLKDDEIIEELDKKYKIIQKKGGYKYAEDTILLFNYLKKSLSKRNIKLLDIGTGNGILPILLSDNAMIEEIVGID</sequence>
<dbReference type="InterPro" id="IPR029063">
    <property type="entry name" value="SAM-dependent_MTases_sf"/>
</dbReference>
<dbReference type="Proteomes" id="UP000003964">
    <property type="component" value="Unassembled WGS sequence"/>
</dbReference>
<dbReference type="GO" id="GO:0008168">
    <property type="term" value="F:methyltransferase activity"/>
    <property type="evidence" value="ECO:0007669"/>
    <property type="project" value="UniProtKB-KW"/>
</dbReference>
<name>D6LJF4_9FUSO</name>
<dbReference type="PANTHER" id="PTHR47739">
    <property type="entry name" value="TRNA1(VAL) (ADENINE(37)-N6)-METHYLTRANSFERASE"/>
    <property type="match status" value="1"/>
</dbReference>
<dbReference type="AlphaFoldDB" id="D6LJF4"/>
<dbReference type="InterPro" id="IPR050210">
    <property type="entry name" value="tRNA_Adenine-N(6)_MTase"/>
</dbReference>
<protein>
    <submittedName>
        <fullName evidence="1">Ribosomal RNA small subunit methyltransferase C</fullName>
    </submittedName>
</protein>
<dbReference type="Gene3D" id="3.40.50.150">
    <property type="entry name" value="Vaccinia Virus protein VP39"/>
    <property type="match status" value="1"/>
</dbReference>
<proteinExistence type="predicted"/>
<dbReference type="EMBL" id="GG770385">
    <property type="protein sequence ID" value="EFG27579.2"/>
    <property type="molecule type" value="Genomic_DNA"/>
</dbReference>
<keyword evidence="1" id="KW-0808">Transferase</keyword>
<evidence type="ECO:0000313" key="1">
    <source>
        <dbReference type="EMBL" id="EFG27579.2"/>
    </source>
</evidence>
<reference evidence="1 2" key="1">
    <citation type="submission" date="2010-03" db="EMBL/GenBank/DDBJ databases">
        <title>The Genome Sequence of Fusobacterium sp. 1_1_41FAA.</title>
        <authorList>
            <consortium name="The Broad Institute Genome Sequencing Platform"/>
            <person name="Ward D."/>
            <person name="Earl A."/>
            <person name="Feldgarden M."/>
            <person name="Gevers D."/>
            <person name="Young S.K."/>
            <person name="Zeng Q."/>
            <person name="Koehrsen M."/>
            <person name="Alvarado L."/>
            <person name="Berlin A."/>
            <person name="Borenstein D."/>
            <person name="Chapman S."/>
            <person name="Chen Z."/>
            <person name="Engels R."/>
            <person name="Freedman E."/>
            <person name="Gellesch M."/>
            <person name="Goldberg J."/>
            <person name="Griggs A."/>
            <person name="Gujja S."/>
            <person name="Heilman E."/>
            <person name="Heiman D."/>
            <person name="Hepburn T."/>
            <person name="Howarth C."/>
            <person name="Jen D."/>
            <person name="Larson L."/>
            <person name="Mehta T."/>
            <person name="Park D."/>
            <person name="Pearson M."/>
            <person name="Richards J."/>
            <person name="Roberts A."/>
            <person name="Saif S."/>
            <person name="Shea T."/>
            <person name="Shenoy N."/>
            <person name="Sisk P."/>
            <person name="Stolte C."/>
            <person name="Sykes S."/>
            <person name="Walk T."/>
            <person name="White J."/>
            <person name="Yandava C."/>
            <person name="Strauss J.C."/>
            <person name="Ambrose C.E."/>
            <person name="Allen-Vercoe E."/>
            <person name="Haas B."/>
            <person name="Henn M.R."/>
            <person name="Nusbaum C."/>
            <person name="Birren B."/>
        </authorList>
    </citation>
    <scope>NUCLEOTIDE SEQUENCE [LARGE SCALE GENOMIC DNA]</scope>
    <source>
        <strain evidence="1 2">1_1_41FAA</strain>
    </source>
</reference>
<accession>D6LJF4</accession>
<keyword evidence="1" id="KW-0489">Methyltransferase</keyword>
<evidence type="ECO:0000313" key="2">
    <source>
        <dbReference type="Proteomes" id="UP000003964"/>
    </source>
</evidence>
<dbReference type="PANTHER" id="PTHR47739:SF1">
    <property type="entry name" value="TRNA1(VAL) (ADENINE(37)-N6)-METHYLTRANSFERASE"/>
    <property type="match status" value="1"/>
</dbReference>